<protein>
    <submittedName>
        <fullName evidence="2">DUF4843 domain-containing protein</fullName>
    </submittedName>
</protein>
<proteinExistence type="predicted"/>
<dbReference type="AlphaFoldDB" id="A0A1V9EB83"/>
<dbReference type="OrthoDB" id="1092914at2"/>
<dbReference type="STRING" id="354355.SAMN05660816_02972"/>
<comment type="caution">
    <text evidence="2">The sequence shown here is derived from an EMBL/GenBank/DDBJ whole genome shotgun (WGS) entry which is preliminary data.</text>
</comment>
<evidence type="ECO:0000256" key="1">
    <source>
        <dbReference type="SAM" id="MobiDB-lite"/>
    </source>
</evidence>
<evidence type="ECO:0000313" key="3">
    <source>
        <dbReference type="Proteomes" id="UP000192610"/>
    </source>
</evidence>
<gene>
    <name evidence="2" type="ORF">A4H97_11520</name>
</gene>
<keyword evidence="3" id="KW-1185">Reference proteome</keyword>
<accession>A0A1V9EB83</accession>
<dbReference type="InterPro" id="IPR032299">
    <property type="entry name" value="DUF4843"/>
</dbReference>
<dbReference type="EMBL" id="LVXG01000056">
    <property type="protein sequence ID" value="OQP43195.1"/>
    <property type="molecule type" value="Genomic_DNA"/>
</dbReference>
<organism evidence="2 3">
    <name type="scientific">Niastella yeongjuensis</name>
    <dbReference type="NCBI Taxonomy" id="354355"/>
    <lineage>
        <taxon>Bacteria</taxon>
        <taxon>Pseudomonadati</taxon>
        <taxon>Bacteroidota</taxon>
        <taxon>Chitinophagia</taxon>
        <taxon>Chitinophagales</taxon>
        <taxon>Chitinophagaceae</taxon>
        <taxon>Niastella</taxon>
    </lineage>
</organism>
<dbReference type="Pfam" id="PF16132">
    <property type="entry name" value="DUF4843"/>
    <property type="match status" value="1"/>
</dbReference>
<feature type="compositionally biased region" description="Polar residues" evidence="1">
    <location>
        <begin position="255"/>
        <end position="268"/>
    </location>
</feature>
<feature type="region of interest" description="Disordered" evidence="1">
    <location>
        <begin position="248"/>
        <end position="268"/>
    </location>
</feature>
<reference evidence="3" key="1">
    <citation type="submission" date="2016-04" db="EMBL/GenBank/DDBJ databases">
        <authorList>
            <person name="Chen L."/>
            <person name="Zhuang W."/>
            <person name="Wang G."/>
        </authorList>
    </citation>
    <scope>NUCLEOTIDE SEQUENCE [LARGE SCALE GENOMIC DNA]</scope>
    <source>
        <strain evidence="3">17621</strain>
    </source>
</reference>
<name>A0A1V9EB83_9BACT</name>
<sequence>MIILLAVTIGCKKEGYLMYNDGHRIQMSDTTTQSFSFFYEAAAVTRDTIYIKLNTIGGITDYNRSVTVEQIPEFDYTYKYDSVTSKVIDSTAYPKSNPAIAGKHYVSFTDPGALAIMYVQADSAIGSLPIILLRDASLKDSSCRLRIRITANDEFMLGEKNAMEKTIIFSDRLERFESWKFDNFTSPAYGTLGKYSTGKHQFMIDVLKVRIDEAWWQAIFTAQAITHYKNYLRDALQAFNADPANIASGKAPVRESNNPASTPISFPN</sequence>
<evidence type="ECO:0000313" key="2">
    <source>
        <dbReference type="EMBL" id="OQP43195.1"/>
    </source>
</evidence>
<dbReference type="Proteomes" id="UP000192610">
    <property type="component" value="Unassembled WGS sequence"/>
</dbReference>